<evidence type="ECO:0000256" key="1">
    <source>
        <dbReference type="SAM" id="Phobius"/>
    </source>
</evidence>
<dbReference type="GeneID" id="83696737"/>
<keyword evidence="1" id="KW-1133">Transmembrane helix</keyword>
<gene>
    <name evidence="2" type="ORF">QDX21_12845</name>
</gene>
<name>A0AAJ6AGV3_9MICC</name>
<sequence>MASEHLVDPSQQDNVDAGDVMPQPAQHLLRWQWVLFIGIVVLATGLVLLSWTLITAPDCEQATLNWAPCLDGSG</sequence>
<accession>A0AAJ6AGV3</accession>
<feature type="transmembrane region" description="Helical" evidence="1">
    <location>
        <begin position="31"/>
        <end position="54"/>
    </location>
</feature>
<evidence type="ECO:0000313" key="3">
    <source>
        <dbReference type="Proteomes" id="UP001224674"/>
    </source>
</evidence>
<dbReference type="RefSeq" id="WP_110100628.1">
    <property type="nucleotide sequence ID" value="NZ_CP122561.1"/>
</dbReference>
<dbReference type="AlphaFoldDB" id="A0AAJ6AGV3"/>
<reference evidence="2 3" key="1">
    <citation type="submission" date="2023-03" db="EMBL/GenBank/DDBJ databases">
        <title>Complete genome sequences of several Auritidibacter ignavus strains isolated from ear infections.</title>
        <authorList>
            <person name="Baehr T."/>
            <person name="Baumhoegger A.M."/>
        </authorList>
    </citation>
    <scope>NUCLEOTIDE SEQUENCE [LARGE SCALE GENOMIC DNA]</scope>
    <source>
        <strain evidence="2 3">BABAE-6</strain>
    </source>
</reference>
<proteinExistence type="predicted"/>
<protein>
    <submittedName>
        <fullName evidence="2">Uncharacterized protein</fullName>
    </submittedName>
</protein>
<keyword evidence="3" id="KW-1185">Reference proteome</keyword>
<dbReference type="EMBL" id="CP122566">
    <property type="protein sequence ID" value="WGH93156.1"/>
    <property type="molecule type" value="Genomic_DNA"/>
</dbReference>
<organism evidence="2 3">
    <name type="scientific">Auritidibacter ignavus</name>
    <dbReference type="NCBI Taxonomy" id="678932"/>
    <lineage>
        <taxon>Bacteria</taxon>
        <taxon>Bacillati</taxon>
        <taxon>Actinomycetota</taxon>
        <taxon>Actinomycetes</taxon>
        <taxon>Micrococcales</taxon>
        <taxon>Micrococcaceae</taxon>
        <taxon>Auritidibacter</taxon>
    </lineage>
</organism>
<evidence type="ECO:0000313" key="2">
    <source>
        <dbReference type="EMBL" id="WGH93156.1"/>
    </source>
</evidence>
<keyword evidence="1" id="KW-0812">Transmembrane</keyword>
<dbReference type="Proteomes" id="UP001224674">
    <property type="component" value="Chromosome"/>
</dbReference>
<keyword evidence="1" id="KW-0472">Membrane</keyword>